<dbReference type="Pfam" id="PF10088">
    <property type="entry name" value="DUF2326"/>
    <property type="match status" value="1"/>
</dbReference>
<comment type="caution">
    <text evidence="4">The sequence shown here is derived from an EMBL/GenBank/DDBJ whole genome shotgun (WGS) entry which is preliminary data.</text>
</comment>
<evidence type="ECO:0000259" key="3">
    <source>
        <dbReference type="Pfam" id="PF20275"/>
    </source>
</evidence>
<feature type="coiled-coil region" evidence="1">
    <location>
        <begin position="226"/>
        <end position="276"/>
    </location>
</feature>
<keyword evidence="1" id="KW-0175">Coiled coil</keyword>
<dbReference type="InterPro" id="IPR027417">
    <property type="entry name" value="P-loop_NTPase"/>
</dbReference>
<evidence type="ECO:0000313" key="4">
    <source>
        <dbReference type="EMBL" id="GAA2543570.1"/>
    </source>
</evidence>
<keyword evidence="5" id="KW-1185">Reference proteome</keyword>
<feature type="coiled-coil region" evidence="1">
    <location>
        <begin position="380"/>
        <end position="424"/>
    </location>
</feature>
<feature type="domain" description="DUF2326" evidence="2">
    <location>
        <begin position="447"/>
        <end position="583"/>
    </location>
</feature>
<dbReference type="Pfam" id="PF20275">
    <property type="entry name" value="CTD10"/>
    <property type="match status" value="1"/>
</dbReference>
<accession>A0ABN3NZ16</accession>
<evidence type="ECO:0000259" key="2">
    <source>
        <dbReference type="Pfam" id="PF10088"/>
    </source>
</evidence>
<dbReference type="Proteomes" id="UP001501095">
    <property type="component" value="Unassembled WGS sequence"/>
</dbReference>
<dbReference type="Gene3D" id="3.40.50.300">
    <property type="entry name" value="P-loop containing nucleotide triphosphate hydrolases"/>
    <property type="match status" value="1"/>
</dbReference>
<evidence type="ECO:0008006" key="6">
    <source>
        <dbReference type="Google" id="ProtNLM"/>
    </source>
</evidence>
<dbReference type="RefSeq" id="WP_344539807.1">
    <property type="nucleotide sequence ID" value="NZ_BAAATM010000015.1"/>
</dbReference>
<proteinExistence type="predicted"/>
<reference evidence="4 5" key="1">
    <citation type="journal article" date="2019" name="Int. J. Syst. Evol. Microbiol.">
        <title>The Global Catalogue of Microorganisms (GCM) 10K type strain sequencing project: providing services to taxonomists for standard genome sequencing and annotation.</title>
        <authorList>
            <consortium name="The Broad Institute Genomics Platform"/>
            <consortium name="The Broad Institute Genome Sequencing Center for Infectious Disease"/>
            <person name="Wu L."/>
            <person name="Ma J."/>
        </authorList>
    </citation>
    <scope>NUCLEOTIDE SEQUENCE [LARGE SCALE GENOMIC DNA]</scope>
    <source>
        <strain evidence="4 5">JCM 6924</strain>
    </source>
</reference>
<evidence type="ECO:0000313" key="5">
    <source>
        <dbReference type="Proteomes" id="UP001501095"/>
    </source>
</evidence>
<dbReference type="EMBL" id="BAAATM010000015">
    <property type="protein sequence ID" value="GAA2543570.1"/>
    <property type="molecule type" value="Genomic_DNA"/>
</dbReference>
<feature type="domain" description="ABC-three component systems C-terminal" evidence="3">
    <location>
        <begin position="283"/>
        <end position="408"/>
    </location>
</feature>
<sequence length="598" mass="67646">MLREISASDSRFKRMEFHPGLNIVVADKRKNSSDTDSRNSAGKSSLLELFHFLLGSRAGGHLAASKALKHITFSLEMDWNTTYPRVRVSRAGARADVVILRPDIAHRVDQLLFDTPDDVATVSIAQWNALLDEHLFSLRGDHPGVSGRSLLSFYIRRVGANAFNEAIRASHSRQSQVDATTNVAYLLGLDYELVNKYKDVAQRESARTQLQKAAKDPTLGKLVGSTADLRGQMNLARQRIDQLRDQVTNFRVVPEYERLATEADEITRKLRDLTNLDSIDRANIEDLRRSVEETSDTSSEYLEPAFTELNITLPEHVRRRYEEVREFHDTVVRNRRHYLEDEIRETEGRLRARAAEREVLGARQSEILRELNEGGALESLTVLQQALATEQSRLDTLKHRFEAAETLESSKLQIEAQRAQLRRDVSMDLSERNARIDRAIRLFSTYAQQIYGDMRDAWLSISAGQKSLQVEPHIASDGSRGISQMKIFCFDLTLAVIAHRENRGPDFLVHDSHLFDGVDERQVARALDLAREVTETEGMQYIATLNSDVLDNTRHYGLEPDGYIVQPQLTDAFDDGGLFGFRFDFSTRGSGAQKGTSA</sequence>
<dbReference type="InterPro" id="IPR046919">
    <property type="entry name" value="ABC-3C_CTD10"/>
</dbReference>
<organism evidence="4 5">
    <name type="scientific">Streptomyces levis</name>
    <dbReference type="NCBI Taxonomy" id="285566"/>
    <lineage>
        <taxon>Bacteria</taxon>
        <taxon>Bacillati</taxon>
        <taxon>Actinomycetota</taxon>
        <taxon>Actinomycetes</taxon>
        <taxon>Kitasatosporales</taxon>
        <taxon>Streptomycetaceae</taxon>
        <taxon>Streptomyces</taxon>
    </lineage>
</organism>
<dbReference type="InterPro" id="IPR018760">
    <property type="entry name" value="DUF2326"/>
</dbReference>
<protein>
    <recommendedName>
        <fullName evidence="6">DUF2326 domain-containing protein</fullName>
    </recommendedName>
</protein>
<name>A0ABN3NZ16_9ACTN</name>
<gene>
    <name evidence="4" type="ORF">GCM10010423_48220</name>
</gene>
<evidence type="ECO:0000256" key="1">
    <source>
        <dbReference type="SAM" id="Coils"/>
    </source>
</evidence>